<dbReference type="EMBL" id="MU865049">
    <property type="protein sequence ID" value="KAK4459013.1"/>
    <property type="molecule type" value="Genomic_DNA"/>
</dbReference>
<reference evidence="1" key="1">
    <citation type="journal article" date="2023" name="Mol. Phylogenet. Evol.">
        <title>Genome-scale phylogeny and comparative genomics of the fungal order Sordariales.</title>
        <authorList>
            <person name="Hensen N."/>
            <person name="Bonometti L."/>
            <person name="Westerberg I."/>
            <person name="Brannstrom I.O."/>
            <person name="Guillou S."/>
            <person name="Cros-Aarteil S."/>
            <person name="Calhoun S."/>
            <person name="Haridas S."/>
            <person name="Kuo A."/>
            <person name="Mondo S."/>
            <person name="Pangilinan J."/>
            <person name="Riley R."/>
            <person name="LaButti K."/>
            <person name="Andreopoulos B."/>
            <person name="Lipzen A."/>
            <person name="Chen C."/>
            <person name="Yan M."/>
            <person name="Daum C."/>
            <person name="Ng V."/>
            <person name="Clum A."/>
            <person name="Steindorff A."/>
            <person name="Ohm R.A."/>
            <person name="Martin F."/>
            <person name="Silar P."/>
            <person name="Natvig D.O."/>
            <person name="Lalanne C."/>
            <person name="Gautier V."/>
            <person name="Ament-Velasquez S.L."/>
            <person name="Kruys A."/>
            <person name="Hutchinson M.I."/>
            <person name="Powell A.J."/>
            <person name="Barry K."/>
            <person name="Miller A.N."/>
            <person name="Grigoriev I.V."/>
            <person name="Debuchy R."/>
            <person name="Gladieux P."/>
            <person name="Hiltunen Thoren M."/>
            <person name="Johannesson H."/>
        </authorList>
    </citation>
    <scope>NUCLEOTIDE SEQUENCE</scope>
    <source>
        <strain evidence="1">PSN324</strain>
    </source>
</reference>
<dbReference type="SUPFAM" id="SSF52540">
    <property type="entry name" value="P-loop containing nucleoside triphosphate hydrolases"/>
    <property type="match status" value="1"/>
</dbReference>
<dbReference type="Proteomes" id="UP001321749">
    <property type="component" value="Unassembled WGS sequence"/>
</dbReference>
<comment type="caution">
    <text evidence="1">The sequence shown here is derived from an EMBL/GenBank/DDBJ whole genome shotgun (WGS) entry which is preliminary data.</text>
</comment>
<evidence type="ECO:0008006" key="3">
    <source>
        <dbReference type="Google" id="ProtNLM"/>
    </source>
</evidence>
<proteinExistence type="predicted"/>
<evidence type="ECO:0000313" key="2">
    <source>
        <dbReference type="Proteomes" id="UP001321749"/>
    </source>
</evidence>
<name>A0AAV9HH87_9PEZI</name>
<dbReference type="PANTHER" id="PTHR48312">
    <property type="match status" value="1"/>
</dbReference>
<sequence>MPSSLPIFAATHPRACSTAFERVFMTRHDILHCIHEPFGDAFYFGPERLSERYENDEEARKKSGFSEVTYKNVLDQIFDDSASEGKRIFIKDIIHYLLPPNGQKASIAPSLKHLDTDETTLVNGGTKTNGTQTNGNHPNGIQSLPNPTVLPLSVLRKFHFTVLIRHPRRAIPSYYRCTIPPLSSKTGFPNFMPSEAGYDELRRLFDYLKQQNLIGTDQIKITVIDADDLLDHPADIISRYCEDVGIDYKPGMLKWDSKEDQERAVDAFEKWNGFHDDAIGSTELKPRVGGAKILTREEEDAQWKEKYGEKGQKLIRQTVDANVEDYEYLKQFAVKV</sequence>
<evidence type="ECO:0000313" key="1">
    <source>
        <dbReference type="EMBL" id="KAK4459013.1"/>
    </source>
</evidence>
<gene>
    <name evidence="1" type="ORF">QBC42DRAFT_15092</name>
</gene>
<accession>A0AAV9HH87</accession>
<dbReference type="PANTHER" id="PTHR48312:SF1">
    <property type="entry name" value="SULFOTRANSFERASE"/>
    <property type="match status" value="1"/>
</dbReference>
<keyword evidence="2" id="KW-1185">Reference proteome</keyword>
<organism evidence="1 2">
    <name type="scientific">Cladorrhinum samala</name>
    <dbReference type="NCBI Taxonomy" id="585594"/>
    <lineage>
        <taxon>Eukaryota</taxon>
        <taxon>Fungi</taxon>
        <taxon>Dikarya</taxon>
        <taxon>Ascomycota</taxon>
        <taxon>Pezizomycotina</taxon>
        <taxon>Sordariomycetes</taxon>
        <taxon>Sordariomycetidae</taxon>
        <taxon>Sordariales</taxon>
        <taxon>Podosporaceae</taxon>
        <taxon>Cladorrhinum</taxon>
    </lineage>
</organism>
<dbReference type="Gene3D" id="3.40.50.300">
    <property type="entry name" value="P-loop containing nucleotide triphosphate hydrolases"/>
    <property type="match status" value="1"/>
</dbReference>
<protein>
    <recommendedName>
        <fullName evidence="3">P-loop containing nucleoside triphosphate hydrolase protein</fullName>
    </recommendedName>
</protein>
<reference evidence="1" key="2">
    <citation type="submission" date="2023-06" db="EMBL/GenBank/DDBJ databases">
        <authorList>
            <consortium name="Lawrence Berkeley National Laboratory"/>
            <person name="Mondo S.J."/>
            <person name="Hensen N."/>
            <person name="Bonometti L."/>
            <person name="Westerberg I."/>
            <person name="Brannstrom I.O."/>
            <person name="Guillou S."/>
            <person name="Cros-Aarteil S."/>
            <person name="Calhoun S."/>
            <person name="Haridas S."/>
            <person name="Kuo A."/>
            <person name="Pangilinan J."/>
            <person name="Riley R."/>
            <person name="Labutti K."/>
            <person name="Andreopoulos B."/>
            <person name="Lipzen A."/>
            <person name="Chen C."/>
            <person name="Yanf M."/>
            <person name="Daum C."/>
            <person name="Ng V."/>
            <person name="Clum A."/>
            <person name="Steindorff A."/>
            <person name="Ohm R."/>
            <person name="Martin F."/>
            <person name="Silar P."/>
            <person name="Natvig D."/>
            <person name="Lalanne C."/>
            <person name="Gautier V."/>
            <person name="Ament-Velasquez S.L."/>
            <person name="Kruys A."/>
            <person name="Hutchinson M.I."/>
            <person name="Powell A.J."/>
            <person name="Barry K."/>
            <person name="Miller A.N."/>
            <person name="Grigoriev I.V."/>
            <person name="Debuchy R."/>
            <person name="Gladieux P."/>
            <person name="Thoren M.H."/>
            <person name="Johannesson H."/>
        </authorList>
    </citation>
    <scope>NUCLEOTIDE SEQUENCE</scope>
    <source>
        <strain evidence="1">PSN324</strain>
    </source>
</reference>
<dbReference type="Pfam" id="PF19798">
    <property type="entry name" value="Sulfotransfer_5"/>
    <property type="match status" value="1"/>
</dbReference>
<dbReference type="InterPro" id="IPR027417">
    <property type="entry name" value="P-loop_NTPase"/>
</dbReference>
<dbReference type="AlphaFoldDB" id="A0AAV9HH87"/>